<dbReference type="InterPro" id="IPR045865">
    <property type="entry name" value="ACT-like_dom_sf"/>
</dbReference>
<keyword evidence="5" id="KW-0560">Oxidoreductase</keyword>
<dbReference type="InterPro" id="IPR008927">
    <property type="entry name" value="6-PGluconate_DH-like_C_sf"/>
</dbReference>
<dbReference type="InterPro" id="IPR036291">
    <property type="entry name" value="NAD(P)-bd_dom_sf"/>
</dbReference>
<keyword evidence="4" id="KW-0827">Tyrosine biosynthesis</keyword>
<dbReference type="InterPro" id="IPR002912">
    <property type="entry name" value="ACT_dom"/>
</dbReference>
<evidence type="ECO:0000256" key="2">
    <source>
        <dbReference type="ARBA" id="ARBA00012068"/>
    </source>
</evidence>
<protein>
    <recommendedName>
        <fullName evidence="3">Prephenate dehydrogenase</fullName>
        <ecNumber evidence="2">1.3.1.12</ecNumber>
    </recommendedName>
</protein>
<dbReference type="EMBL" id="CAEZTL010000092">
    <property type="protein sequence ID" value="CAB4574046.1"/>
    <property type="molecule type" value="Genomic_DNA"/>
</dbReference>
<accession>A0A6J6EDV9</accession>
<evidence type="ECO:0000256" key="8">
    <source>
        <dbReference type="ARBA" id="ARBA00049260"/>
    </source>
</evidence>
<evidence type="ECO:0000256" key="5">
    <source>
        <dbReference type="ARBA" id="ARBA00023002"/>
    </source>
</evidence>
<evidence type="ECO:0000256" key="3">
    <source>
        <dbReference type="ARBA" id="ARBA00016891"/>
    </source>
</evidence>
<dbReference type="PANTHER" id="PTHR21363">
    <property type="entry name" value="PREPHENATE DEHYDROGENASE"/>
    <property type="match status" value="1"/>
</dbReference>
<dbReference type="GO" id="GO:0006571">
    <property type="term" value="P:tyrosine biosynthetic process"/>
    <property type="evidence" value="ECO:0007669"/>
    <property type="project" value="UniProtKB-UniPathway"/>
</dbReference>
<dbReference type="PANTHER" id="PTHR21363:SF0">
    <property type="entry name" value="PREPHENATE DEHYDROGENASE [NADP(+)]"/>
    <property type="match status" value="1"/>
</dbReference>
<dbReference type="SUPFAM" id="SSF55021">
    <property type="entry name" value="ACT-like"/>
    <property type="match status" value="1"/>
</dbReference>
<feature type="domain" description="Prephenate/arogenate dehydrogenase" evidence="9">
    <location>
        <begin position="13"/>
        <end position="288"/>
    </location>
</feature>
<evidence type="ECO:0000256" key="4">
    <source>
        <dbReference type="ARBA" id="ARBA00022498"/>
    </source>
</evidence>
<dbReference type="SUPFAM" id="SSF48179">
    <property type="entry name" value="6-phosphogluconate dehydrogenase C-terminal domain-like"/>
    <property type="match status" value="1"/>
</dbReference>
<dbReference type="EC" id="1.3.1.12" evidence="2"/>
<sequence length="364" mass="38229">MSGTNSSSGSSLRHVRIVGSGLIGSSIGLALRAHGIAVTMIDKDSSAQSLAMDLMGGKSALPSKDIEVDLVLIATPASSIIEVIASEYAINLNSTFMDVSSIKSKPQNDVSKSPLPASRFLPSHPMAGREIGGPESARADLFQGCIWAYDPVGVDELSLSLGLELINLCGASPLSIASNEHDQAVALASHLPQAVSTLLARQLVDAKTTHLDLAGGGLRDTTRIAASSPTLWSEILSSNAAALRPLLTNLQNDLGLLIKNLDDPAFLLNFMEGGNIGRARIPGKHGGASRSYTYLPVVIEDKPGQLASLFEECAQAGVNVEDLTIEHSPEQFTGLITLALSSDDAAKLFTHLEGNGWKVHAPRK</sequence>
<dbReference type="Pfam" id="PF02153">
    <property type="entry name" value="PDH_N"/>
    <property type="match status" value="1"/>
</dbReference>
<evidence type="ECO:0000313" key="11">
    <source>
        <dbReference type="EMBL" id="CAB4574046.1"/>
    </source>
</evidence>
<evidence type="ECO:0000259" key="10">
    <source>
        <dbReference type="PROSITE" id="PS51671"/>
    </source>
</evidence>
<reference evidence="11" key="1">
    <citation type="submission" date="2020-05" db="EMBL/GenBank/DDBJ databases">
        <authorList>
            <person name="Chiriac C."/>
            <person name="Salcher M."/>
            <person name="Ghai R."/>
            <person name="Kavagutti S V."/>
        </authorList>
    </citation>
    <scope>NUCLEOTIDE SEQUENCE</scope>
</reference>
<dbReference type="Pfam" id="PF20463">
    <property type="entry name" value="PDH_C"/>
    <property type="match status" value="1"/>
</dbReference>
<dbReference type="PROSITE" id="PS51176">
    <property type="entry name" value="PDH_ADH"/>
    <property type="match status" value="1"/>
</dbReference>
<organism evidence="11">
    <name type="scientific">freshwater metagenome</name>
    <dbReference type="NCBI Taxonomy" id="449393"/>
    <lineage>
        <taxon>unclassified sequences</taxon>
        <taxon>metagenomes</taxon>
        <taxon>ecological metagenomes</taxon>
    </lineage>
</organism>
<dbReference type="InterPro" id="IPR050812">
    <property type="entry name" value="Preph/Arog_dehydrog"/>
</dbReference>
<proteinExistence type="predicted"/>
<keyword evidence="7" id="KW-0057">Aromatic amino acid biosynthesis</keyword>
<dbReference type="NCBIfam" id="NF005112">
    <property type="entry name" value="PRK06545.2-4"/>
    <property type="match status" value="1"/>
</dbReference>
<evidence type="ECO:0000259" key="9">
    <source>
        <dbReference type="PROSITE" id="PS51176"/>
    </source>
</evidence>
<comment type="pathway">
    <text evidence="1">Amino-acid biosynthesis; L-tyrosine biosynthesis; (4-hydroxyphenyl)pyruvate from prephenate (NAD(+) route): step 1/1.</text>
</comment>
<dbReference type="GO" id="GO:0004665">
    <property type="term" value="F:prephenate dehydrogenase (NADP+) activity"/>
    <property type="evidence" value="ECO:0007669"/>
    <property type="project" value="InterPro"/>
</dbReference>
<dbReference type="InterPro" id="IPR046826">
    <property type="entry name" value="PDH_N"/>
</dbReference>
<dbReference type="AlphaFoldDB" id="A0A6J6EDV9"/>
<dbReference type="SUPFAM" id="SSF51735">
    <property type="entry name" value="NAD(P)-binding Rossmann-fold domains"/>
    <property type="match status" value="1"/>
</dbReference>
<dbReference type="InterPro" id="IPR046825">
    <property type="entry name" value="PDH_C"/>
</dbReference>
<dbReference type="GO" id="GO:0070403">
    <property type="term" value="F:NAD+ binding"/>
    <property type="evidence" value="ECO:0007669"/>
    <property type="project" value="InterPro"/>
</dbReference>
<dbReference type="InterPro" id="IPR003099">
    <property type="entry name" value="Prephen_DH"/>
</dbReference>
<keyword evidence="7" id="KW-0028">Amino-acid biosynthesis</keyword>
<comment type="catalytic activity">
    <reaction evidence="8">
        <text>prephenate + NAD(+) = 3-(4-hydroxyphenyl)pyruvate + CO2 + NADH</text>
        <dbReference type="Rhea" id="RHEA:13869"/>
        <dbReference type="ChEBI" id="CHEBI:16526"/>
        <dbReference type="ChEBI" id="CHEBI:29934"/>
        <dbReference type="ChEBI" id="CHEBI:36242"/>
        <dbReference type="ChEBI" id="CHEBI:57540"/>
        <dbReference type="ChEBI" id="CHEBI:57945"/>
        <dbReference type="EC" id="1.3.1.12"/>
    </reaction>
</comment>
<dbReference type="UniPathway" id="UPA00122">
    <property type="reaction ID" value="UER00961"/>
</dbReference>
<dbReference type="GO" id="GO:0008977">
    <property type="term" value="F:prephenate dehydrogenase (NAD+) activity"/>
    <property type="evidence" value="ECO:0007669"/>
    <property type="project" value="UniProtKB-EC"/>
</dbReference>
<evidence type="ECO:0000256" key="6">
    <source>
        <dbReference type="ARBA" id="ARBA00023027"/>
    </source>
</evidence>
<dbReference type="PROSITE" id="PS51671">
    <property type="entry name" value="ACT"/>
    <property type="match status" value="1"/>
</dbReference>
<dbReference type="Gene3D" id="3.30.70.260">
    <property type="match status" value="1"/>
</dbReference>
<evidence type="ECO:0000256" key="1">
    <source>
        <dbReference type="ARBA" id="ARBA00005067"/>
    </source>
</evidence>
<dbReference type="Gene3D" id="3.40.50.720">
    <property type="entry name" value="NAD(P)-binding Rossmann-like Domain"/>
    <property type="match status" value="1"/>
</dbReference>
<evidence type="ECO:0000256" key="7">
    <source>
        <dbReference type="ARBA" id="ARBA00023141"/>
    </source>
</evidence>
<name>A0A6J6EDV9_9ZZZZ</name>
<dbReference type="Gene3D" id="1.10.3660.10">
    <property type="entry name" value="6-phosphogluconate dehydrogenase C-terminal like domain"/>
    <property type="match status" value="1"/>
</dbReference>
<keyword evidence="6" id="KW-0520">NAD</keyword>
<gene>
    <name evidence="11" type="ORF">UFOPK1683_00845</name>
</gene>
<feature type="domain" description="ACT" evidence="10">
    <location>
        <begin position="294"/>
        <end position="364"/>
    </location>
</feature>